<dbReference type="GO" id="GO:0015297">
    <property type="term" value="F:antiporter activity"/>
    <property type="evidence" value="ECO:0007669"/>
    <property type="project" value="InterPro"/>
</dbReference>
<name>A0A3E3HVL0_9FIRM</name>
<feature type="transmembrane region" description="Helical" evidence="7">
    <location>
        <begin position="393"/>
        <end position="414"/>
    </location>
</feature>
<feature type="transmembrane region" description="Helical" evidence="7">
    <location>
        <begin position="170"/>
        <end position="188"/>
    </location>
</feature>
<feature type="transmembrane region" description="Helical" evidence="7">
    <location>
        <begin position="138"/>
        <end position="158"/>
    </location>
</feature>
<evidence type="ECO:0000256" key="6">
    <source>
        <dbReference type="ARBA" id="ARBA00023136"/>
    </source>
</evidence>
<comment type="subcellular location">
    <subcellularLocation>
        <location evidence="1">Cell membrane</location>
        <topology evidence="1">Multi-pass membrane protein</topology>
    </subcellularLocation>
</comment>
<evidence type="ECO:0000256" key="7">
    <source>
        <dbReference type="SAM" id="Phobius"/>
    </source>
</evidence>
<evidence type="ECO:0000256" key="1">
    <source>
        <dbReference type="ARBA" id="ARBA00004651"/>
    </source>
</evidence>
<dbReference type="EMBL" id="QVLV01000035">
    <property type="protein sequence ID" value="RGE55859.1"/>
    <property type="molecule type" value="Genomic_DNA"/>
</dbReference>
<comment type="caution">
    <text evidence="8">The sequence shown here is derived from an EMBL/GenBank/DDBJ whole genome shotgun (WGS) entry which is preliminary data.</text>
</comment>
<feature type="transmembrane region" description="Helical" evidence="7">
    <location>
        <begin position="200"/>
        <end position="222"/>
    </location>
</feature>
<dbReference type="RefSeq" id="WP_117545828.1">
    <property type="nucleotide sequence ID" value="NZ_JBKUNB010000001.1"/>
</dbReference>
<feature type="transmembrane region" description="Helical" evidence="7">
    <location>
        <begin position="12"/>
        <end position="33"/>
    </location>
</feature>
<dbReference type="InterPro" id="IPR002528">
    <property type="entry name" value="MATE_fam"/>
</dbReference>
<feature type="transmembrane region" description="Helical" evidence="7">
    <location>
        <begin position="53"/>
        <end position="81"/>
    </location>
</feature>
<dbReference type="NCBIfam" id="TIGR00797">
    <property type="entry name" value="matE"/>
    <property type="match status" value="1"/>
</dbReference>
<feature type="transmembrane region" description="Helical" evidence="7">
    <location>
        <begin position="102"/>
        <end position="126"/>
    </location>
</feature>
<dbReference type="InterPro" id="IPR047135">
    <property type="entry name" value="YsiQ"/>
</dbReference>
<gene>
    <name evidence="8" type="ORF">DXC51_27285</name>
</gene>
<keyword evidence="5 7" id="KW-1133">Transmembrane helix</keyword>
<accession>A0A3E3HVL0</accession>
<feature type="transmembrane region" description="Helical" evidence="7">
    <location>
        <begin position="326"/>
        <end position="344"/>
    </location>
</feature>
<dbReference type="PIRSF" id="PIRSF006603">
    <property type="entry name" value="DinF"/>
    <property type="match status" value="1"/>
</dbReference>
<dbReference type="GO" id="GO:0042910">
    <property type="term" value="F:xenobiotic transmembrane transporter activity"/>
    <property type="evidence" value="ECO:0007669"/>
    <property type="project" value="InterPro"/>
</dbReference>
<dbReference type="GO" id="GO:0005886">
    <property type="term" value="C:plasma membrane"/>
    <property type="evidence" value="ECO:0007669"/>
    <property type="project" value="UniProtKB-SubCell"/>
</dbReference>
<evidence type="ECO:0000256" key="2">
    <source>
        <dbReference type="ARBA" id="ARBA00022448"/>
    </source>
</evidence>
<dbReference type="InterPro" id="IPR048279">
    <property type="entry name" value="MdtK-like"/>
</dbReference>
<dbReference type="GeneID" id="97990454"/>
<dbReference type="PANTHER" id="PTHR42925">
    <property type="entry name" value="MULTIDRUG AND TOXIN EFFLUX PROTEIN MATE FAMILY"/>
    <property type="match status" value="1"/>
</dbReference>
<dbReference type="Pfam" id="PF01554">
    <property type="entry name" value="MatE"/>
    <property type="match status" value="2"/>
</dbReference>
<evidence type="ECO:0000256" key="4">
    <source>
        <dbReference type="ARBA" id="ARBA00022692"/>
    </source>
</evidence>
<sequence>MRGKALKKNQVDWSVFFKAVVTIALPIALQNFLSTTASMVDTIMIGSQGELSVAAVGICSQISSLFFSCYFGFAGGSLLFFSQYWGAGNHKGINKTFGISMTCMLAVALIFAVTATTSPGFLLGIYTDKQNIIQVGIPYIRIVGFAYPLQVFAVLISFLMRSTERVKAPLISSILALITNFILNWILIYGRFGMPKMGAAGAAVGTLVSGIVNLIVLLTFLLRDKNTLVLKLREMFAWGDGFLKIYLNKCFPIICNELFYGIGQMLINVVIGRQNESAIAAMAAFRVLEGFVFAFFGGLADASSVVVGKEVGAGHHMKGYQYVKGFALLCPAITFCICAIGLTFNAPLLRLFGLGAEAMFYGKYMIMIYLAAGTIRTCNYIMNSCYRAGGESIFGTVLEIVCLFTISVPATWIAGMVLHLPFLAVFAFLYTDELIRLVFEVYYTRTGKWVKPVTEEGKAAVQQFREELAESRGLKKAVEN</sequence>
<evidence type="ECO:0000256" key="5">
    <source>
        <dbReference type="ARBA" id="ARBA00022989"/>
    </source>
</evidence>
<organism evidence="8 9">
    <name type="scientific">Eisenbergiella massiliensis</name>
    <dbReference type="NCBI Taxonomy" id="1720294"/>
    <lineage>
        <taxon>Bacteria</taxon>
        <taxon>Bacillati</taxon>
        <taxon>Bacillota</taxon>
        <taxon>Clostridia</taxon>
        <taxon>Lachnospirales</taxon>
        <taxon>Lachnospiraceae</taxon>
        <taxon>Eisenbergiella</taxon>
    </lineage>
</organism>
<evidence type="ECO:0000256" key="3">
    <source>
        <dbReference type="ARBA" id="ARBA00022475"/>
    </source>
</evidence>
<reference evidence="8" key="1">
    <citation type="submission" date="2018-08" db="EMBL/GenBank/DDBJ databases">
        <title>A genome reference for cultivated species of the human gut microbiota.</title>
        <authorList>
            <person name="Zou Y."/>
            <person name="Xue W."/>
            <person name="Luo G."/>
        </authorList>
    </citation>
    <scope>NUCLEOTIDE SEQUENCE [LARGE SCALE GENOMIC DNA]</scope>
    <source>
        <strain evidence="8">TF05-5AC</strain>
    </source>
</reference>
<evidence type="ECO:0000313" key="8">
    <source>
        <dbReference type="EMBL" id="RGE55859.1"/>
    </source>
</evidence>
<keyword evidence="3" id="KW-1003">Cell membrane</keyword>
<dbReference type="AlphaFoldDB" id="A0A3E3HVL0"/>
<evidence type="ECO:0000313" key="9">
    <source>
        <dbReference type="Proteomes" id="UP000260812"/>
    </source>
</evidence>
<feature type="transmembrane region" description="Helical" evidence="7">
    <location>
        <begin position="420"/>
        <end position="439"/>
    </location>
</feature>
<proteinExistence type="predicted"/>
<protein>
    <submittedName>
        <fullName evidence="8">MATE family efflux transporter</fullName>
    </submittedName>
</protein>
<keyword evidence="6 7" id="KW-0472">Membrane</keyword>
<keyword evidence="9" id="KW-1185">Reference proteome</keyword>
<dbReference type="PANTHER" id="PTHR42925:SF2">
    <property type="entry name" value="NA+ DRIVEN MULTIDRUG EFFLUX PUMP"/>
    <property type="match status" value="1"/>
</dbReference>
<dbReference type="Proteomes" id="UP000260812">
    <property type="component" value="Unassembled WGS sequence"/>
</dbReference>
<keyword evidence="2" id="KW-0813">Transport</keyword>
<feature type="transmembrane region" description="Helical" evidence="7">
    <location>
        <begin position="364"/>
        <end position="381"/>
    </location>
</feature>
<keyword evidence="4 7" id="KW-0812">Transmembrane</keyword>